<feature type="compositionally biased region" description="Basic and acidic residues" evidence="1">
    <location>
        <begin position="142"/>
        <end position="154"/>
    </location>
</feature>
<proteinExistence type="predicted"/>
<evidence type="ECO:0000313" key="2">
    <source>
        <dbReference type="EMBL" id="GGC04548.1"/>
    </source>
</evidence>
<sequence>MTQGLAQRPARHRVAIWLRACLLSAVLGMTGIAPIPSALAQTGKNAKPAAASSTDWKKLTPVQRQILQPLQKDWHRLDTFRREKWLELANRFATMSPADQARMQERMRDWAALSPEQRKLAREHYQRVKKLNVEKNRRWEQYQQLPEERKKELADSAPTKKRLTNPPRAKSSASKPEALPQTPATQAASAVPPAAGETPAVTPPPQPDLPQAESLPVQSSSSSP</sequence>
<gene>
    <name evidence="2" type="ORF">GCM10007205_12160</name>
</gene>
<evidence type="ECO:0008006" key="4">
    <source>
        <dbReference type="Google" id="ProtNLM"/>
    </source>
</evidence>
<dbReference type="RefSeq" id="WP_188395289.1">
    <property type="nucleotide sequence ID" value="NZ_BMCG01000002.1"/>
</dbReference>
<evidence type="ECO:0000313" key="3">
    <source>
        <dbReference type="Proteomes" id="UP000620266"/>
    </source>
</evidence>
<dbReference type="AlphaFoldDB" id="A0A8J2XXQ0"/>
<name>A0A8J2XXQ0_9BURK</name>
<protein>
    <recommendedName>
        <fullName evidence="4">DUF3106 domain-containing protein</fullName>
    </recommendedName>
</protein>
<reference evidence="2" key="2">
    <citation type="submission" date="2020-09" db="EMBL/GenBank/DDBJ databases">
        <authorList>
            <person name="Sun Q."/>
            <person name="Sedlacek I."/>
        </authorList>
    </citation>
    <scope>NUCLEOTIDE SEQUENCE</scope>
    <source>
        <strain evidence="2">CCM 7086</strain>
    </source>
</reference>
<keyword evidence="3" id="KW-1185">Reference proteome</keyword>
<reference evidence="2" key="1">
    <citation type="journal article" date="2014" name="Int. J. Syst. Evol. Microbiol.">
        <title>Complete genome sequence of Corynebacterium casei LMG S-19264T (=DSM 44701T), isolated from a smear-ripened cheese.</title>
        <authorList>
            <consortium name="US DOE Joint Genome Institute (JGI-PGF)"/>
            <person name="Walter F."/>
            <person name="Albersmeier A."/>
            <person name="Kalinowski J."/>
            <person name="Ruckert C."/>
        </authorList>
    </citation>
    <scope>NUCLEOTIDE SEQUENCE</scope>
    <source>
        <strain evidence="2">CCM 7086</strain>
    </source>
</reference>
<dbReference type="Proteomes" id="UP000620266">
    <property type="component" value="Unassembled WGS sequence"/>
</dbReference>
<feature type="compositionally biased region" description="Low complexity" evidence="1">
    <location>
        <begin position="176"/>
        <end position="195"/>
    </location>
</feature>
<dbReference type="Pfam" id="PF11304">
    <property type="entry name" value="DUF3106"/>
    <property type="match status" value="1"/>
</dbReference>
<evidence type="ECO:0000256" key="1">
    <source>
        <dbReference type="SAM" id="MobiDB-lite"/>
    </source>
</evidence>
<dbReference type="EMBL" id="BMCG01000002">
    <property type="protein sequence ID" value="GGC04548.1"/>
    <property type="molecule type" value="Genomic_DNA"/>
</dbReference>
<feature type="region of interest" description="Disordered" evidence="1">
    <location>
        <begin position="142"/>
        <end position="224"/>
    </location>
</feature>
<dbReference type="InterPro" id="IPR021455">
    <property type="entry name" value="DUF3106"/>
</dbReference>
<comment type="caution">
    <text evidence="2">The sequence shown here is derived from an EMBL/GenBank/DDBJ whole genome shotgun (WGS) entry which is preliminary data.</text>
</comment>
<accession>A0A8J2XXQ0</accession>
<organism evidence="2 3">
    <name type="scientific">Oxalicibacterium flavum</name>
    <dbReference type="NCBI Taxonomy" id="179467"/>
    <lineage>
        <taxon>Bacteria</taxon>
        <taxon>Pseudomonadati</taxon>
        <taxon>Pseudomonadota</taxon>
        <taxon>Betaproteobacteria</taxon>
        <taxon>Burkholderiales</taxon>
        <taxon>Oxalobacteraceae</taxon>
        <taxon>Oxalicibacterium</taxon>
    </lineage>
</organism>